<dbReference type="Proteomes" id="UP000186026">
    <property type="component" value="Unassembled WGS sequence"/>
</dbReference>
<accession>A0A1N7PPZ4</accession>
<feature type="signal peptide" evidence="1">
    <location>
        <begin position="1"/>
        <end position="24"/>
    </location>
</feature>
<dbReference type="Pfam" id="PF11306">
    <property type="entry name" value="DUF3108"/>
    <property type="match status" value="1"/>
</dbReference>
<name>A0A1N7PPZ4_9BACT</name>
<keyword evidence="3" id="KW-1185">Reference proteome</keyword>
<gene>
    <name evidence="2" type="ORF">SAMN05421761_11912</name>
</gene>
<dbReference type="RefSeq" id="WP_076502810.1">
    <property type="nucleotide sequence ID" value="NZ_FTOP01000019.1"/>
</dbReference>
<organism evidence="2 3">
    <name type="scientific">Belliella pelovolcani</name>
    <dbReference type="NCBI Taxonomy" id="529505"/>
    <lineage>
        <taxon>Bacteria</taxon>
        <taxon>Pseudomonadati</taxon>
        <taxon>Bacteroidota</taxon>
        <taxon>Cytophagia</taxon>
        <taxon>Cytophagales</taxon>
        <taxon>Cyclobacteriaceae</taxon>
        <taxon>Belliella</taxon>
    </lineage>
</organism>
<keyword evidence="1" id="KW-0732">Signal</keyword>
<evidence type="ECO:0000313" key="2">
    <source>
        <dbReference type="EMBL" id="SIT12600.1"/>
    </source>
</evidence>
<evidence type="ECO:0000313" key="3">
    <source>
        <dbReference type="Proteomes" id="UP000186026"/>
    </source>
</evidence>
<dbReference type="STRING" id="529505.SAMN05421761_11912"/>
<evidence type="ECO:0000256" key="1">
    <source>
        <dbReference type="SAM" id="SignalP"/>
    </source>
</evidence>
<proteinExistence type="predicted"/>
<protein>
    <recommendedName>
        <fullName evidence="4">DUF3108 domain-containing protein</fullName>
    </recommendedName>
</protein>
<dbReference type="AlphaFoldDB" id="A0A1N7PPZ4"/>
<dbReference type="OrthoDB" id="9808473at2"/>
<dbReference type="InterPro" id="IPR021457">
    <property type="entry name" value="DUF3108"/>
</dbReference>
<dbReference type="EMBL" id="FTOP01000019">
    <property type="protein sequence ID" value="SIT12600.1"/>
    <property type="molecule type" value="Genomic_DNA"/>
</dbReference>
<evidence type="ECO:0008006" key="4">
    <source>
        <dbReference type="Google" id="ProtNLM"/>
    </source>
</evidence>
<sequence>MKNHLFKSLIVAFFCSLGCLSGFAQQKNNAFKQGEELTFKVSYGFLDAAEAKMKVYPMVSTINSKPVYRIDVTGETLGLFKLFKVNDTWGSYLDTTKIIPYQSYRFIEEGKYRKNERVIFDHEKGNAKVRLYDRDNKKVVDTKDYKVPTNVQDIVSGFYLLRTMDLKKYKKGDIIHITGFFDKEIYNLKLIYEGKEKLSTQVGDFDTFMFTPIMPANKLFRGEHPVTVWVSDDQNKIPLKIKARLMVGALNMDITEAKGLRNN</sequence>
<reference evidence="3" key="1">
    <citation type="submission" date="2017-01" db="EMBL/GenBank/DDBJ databases">
        <authorList>
            <person name="Varghese N."/>
            <person name="Submissions S."/>
        </authorList>
    </citation>
    <scope>NUCLEOTIDE SEQUENCE [LARGE SCALE GENOMIC DNA]</scope>
    <source>
        <strain evidence="3">DSM 46698</strain>
    </source>
</reference>
<feature type="chain" id="PRO_5009943866" description="DUF3108 domain-containing protein" evidence="1">
    <location>
        <begin position="25"/>
        <end position="263"/>
    </location>
</feature>